<reference evidence="3" key="1">
    <citation type="submission" date="2015-01" db="EMBL/GenBank/DDBJ databases">
        <authorList>
            <person name="Aksoy S."/>
            <person name="Warren W."/>
            <person name="Wilson R.K."/>
        </authorList>
    </citation>
    <scope>NUCLEOTIDE SEQUENCE [LARGE SCALE GENOMIC DNA]</scope>
    <source>
        <strain evidence="3">IAEA</strain>
    </source>
</reference>
<feature type="transmembrane region" description="Helical" evidence="1">
    <location>
        <begin position="145"/>
        <end position="167"/>
    </location>
</feature>
<proteinExistence type="predicted"/>
<name>A0A1B0ALL4_9MUSC</name>
<reference evidence="2" key="2">
    <citation type="submission" date="2020-05" db="UniProtKB">
        <authorList>
            <consortium name="EnsemblMetazoa"/>
        </authorList>
    </citation>
    <scope>IDENTIFICATION</scope>
    <source>
        <strain evidence="2">IAEA</strain>
    </source>
</reference>
<dbReference type="AlphaFoldDB" id="A0A1B0ALL4"/>
<keyword evidence="3" id="KW-1185">Reference proteome</keyword>
<keyword evidence="1" id="KW-0812">Transmembrane</keyword>
<dbReference type="VEuPathDB" id="VectorBase:GPPI000899"/>
<evidence type="ECO:0000313" key="2">
    <source>
        <dbReference type="EnsemblMetazoa" id="GPPI000899-PA"/>
    </source>
</evidence>
<sequence>IQENLYFLGPLPLVSLLLDARSSVGLFLRSTNFLFLLMERKIPDTPTSHMVPMLDISHDKVLIFLRTQFSVSRVGNFNDKAMMTNKITGVESVLYKLQSNLHIFKIFHYATIVERCLIFLAIILASLFAVIILSCSATYDEIASLVVYHTVGVGTSSGTFFLPVFGVRSKSGKPR</sequence>
<accession>A0A1B0ALL4</accession>
<keyword evidence="1" id="KW-0472">Membrane</keyword>
<protein>
    <submittedName>
        <fullName evidence="2">Uncharacterized protein</fullName>
    </submittedName>
</protein>
<keyword evidence="1" id="KW-1133">Transmembrane helix</keyword>
<dbReference type="Proteomes" id="UP000092460">
    <property type="component" value="Unassembled WGS sequence"/>
</dbReference>
<evidence type="ECO:0000313" key="3">
    <source>
        <dbReference type="Proteomes" id="UP000092460"/>
    </source>
</evidence>
<dbReference type="STRING" id="67801.A0A1B0ALL4"/>
<dbReference type="EnsemblMetazoa" id="GPPI000899-RA">
    <property type="protein sequence ID" value="GPPI000899-PA"/>
    <property type="gene ID" value="GPPI000899"/>
</dbReference>
<organism evidence="2 3">
    <name type="scientific">Glossina palpalis gambiensis</name>
    <dbReference type="NCBI Taxonomy" id="67801"/>
    <lineage>
        <taxon>Eukaryota</taxon>
        <taxon>Metazoa</taxon>
        <taxon>Ecdysozoa</taxon>
        <taxon>Arthropoda</taxon>
        <taxon>Hexapoda</taxon>
        <taxon>Insecta</taxon>
        <taxon>Pterygota</taxon>
        <taxon>Neoptera</taxon>
        <taxon>Endopterygota</taxon>
        <taxon>Diptera</taxon>
        <taxon>Brachycera</taxon>
        <taxon>Muscomorpha</taxon>
        <taxon>Hippoboscoidea</taxon>
        <taxon>Glossinidae</taxon>
        <taxon>Glossina</taxon>
    </lineage>
</organism>
<feature type="transmembrane region" description="Helical" evidence="1">
    <location>
        <begin position="117"/>
        <end position="139"/>
    </location>
</feature>
<dbReference type="EMBL" id="JXJN01031312">
    <property type="status" value="NOT_ANNOTATED_CDS"/>
    <property type="molecule type" value="Genomic_DNA"/>
</dbReference>
<evidence type="ECO:0000256" key="1">
    <source>
        <dbReference type="SAM" id="Phobius"/>
    </source>
</evidence>